<reference evidence="3 4" key="1">
    <citation type="submission" date="2017-07" db="EMBL/GenBank/DDBJ databases">
        <title>Tetzosporium hominis gen.nov. sp.nov.</title>
        <authorList>
            <person name="Tetz G."/>
            <person name="Tetz V."/>
        </authorList>
    </citation>
    <scope>NUCLEOTIDE SEQUENCE [LARGE SCALE GENOMIC DNA]</scope>
    <source>
        <strain evidence="3 4">VT-49</strain>
    </source>
</reference>
<name>A0A264W3L9_9BACL</name>
<dbReference type="RefSeq" id="WP_094942821.1">
    <property type="nucleotide sequence ID" value="NZ_NOKQ01000204.1"/>
</dbReference>
<evidence type="ECO:0000259" key="2">
    <source>
        <dbReference type="Pfam" id="PF09382"/>
    </source>
</evidence>
<dbReference type="OrthoDB" id="2689702at2"/>
<comment type="caution">
    <text evidence="3">The sequence shown here is derived from an EMBL/GenBank/DDBJ whole genome shotgun (WGS) entry which is preliminary data.</text>
</comment>
<accession>A0A264W3L9</accession>
<evidence type="ECO:0000313" key="4">
    <source>
        <dbReference type="Proteomes" id="UP000217065"/>
    </source>
</evidence>
<evidence type="ECO:0000313" key="3">
    <source>
        <dbReference type="EMBL" id="OZS78155.1"/>
    </source>
</evidence>
<organism evidence="3 4">
    <name type="scientific">Tetzosporium hominis</name>
    <dbReference type="NCBI Taxonomy" id="2020506"/>
    <lineage>
        <taxon>Bacteria</taxon>
        <taxon>Bacillati</taxon>
        <taxon>Bacillota</taxon>
        <taxon>Bacilli</taxon>
        <taxon>Bacillales</taxon>
        <taxon>Caryophanaceae</taxon>
        <taxon>Tetzosporium</taxon>
    </lineage>
</organism>
<keyword evidence="4" id="KW-1185">Reference proteome</keyword>
<feature type="region of interest" description="Disordered" evidence="1">
    <location>
        <begin position="359"/>
        <end position="383"/>
    </location>
</feature>
<dbReference type="GO" id="GO:0006260">
    <property type="term" value="P:DNA replication"/>
    <property type="evidence" value="ECO:0007669"/>
    <property type="project" value="InterPro"/>
</dbReference>
<evidence type="ECO:0000256" key="1">
    <source>
        <dbReference type="SAM" id="MobiDB-lite"/>
    </source>
</evidence>
<dbReference type="NCBIfam" id="NF041108">
    <property type="entry name" value="RQC_minor_2"/>
    <property type="match status" value="1"/>
</dbReference>
<dbReference type="GO" id="GO:0006281">
    <property type="term" value="P:DNA repair"/>
    <property type="evidence" value="ECO:0007669"/>
    <property type="project" value="InterPro"/>
</dbReference>
<dbReference type="Pfam" id="PF09382">
    <property type="entry name" value="RQC"/>
    <property type="match status" value="1"/>
</dbReference>
<sequence>MTQQHLGLLEQPYDSLYLIPVGAVLHVPSNYPSSPPLLRRISSILNELLSGRGQHELELISRFTKLPSHTFPLAIVSEQQAYLYAIRPDYFLWKKQKPELILTPDSHHFDSRNLYVLSDNQLRSYFDELLDSYVFAAQLPTLSRRQWKEKVRLAYSQHPFIRLAAEKQDVLEAVENAKRSMLMGVLNPPEDVAFWRHRVEIVLRPYRALPPDATYSACSHPIQVTIDKESPMLQIYCETCNYAYKYDPFEDRVVLQEEINLAQVQKRISTIERQFNALAEGTPKVIAALRKLQQIQGWYIDKEFPAHTGDAHRLLFSLQGASFPEEPVEPTLLSLHHVKLSTIDSLRFVQPYLDKSKQQLDQQLEDEQRETSSSPLGDTEKPVRFSTKGYTLYEEEVDVIEDYLARDEQMTFHLLIQVLKGEATSKVRALNLHRSPIFGLLRPWPKKLIPQAIKSFW</sequence>
<dbReference type="AlphaFoldDB" id="A0A264W3L9"/>
<feature type="domain" description="RQC" evidence="2">
    <location>
        <begin position="407"/>
        <end position="453"/>
    </location>
</feature>
<dbReference type="InterPro" id="IPR018982">
    <property type="entry name" value="RQC_domain"/>
</dbReference>
<protein>
    <recommendedName>
        <fullName evidence="2">RQC domain-containing protein</fullName>
    </recommendedName>
</protein>
<dbReference type="Proteomes" id="UP000217065">
    <property type="component" value="Unassembled WGS sequence"/>
</dbReference>
<dbReference type="GO" id="GO:0043138">
    <property type="term" value="F:3'-5' DNA helicase activity"/>
    <property type="evidence" value="ECO:0007669"/>
    <property type="project" value="InterPro"/>
</dbReference>
<gene>
    <name evidence="3" type="ORF">CF394_07950</name>
</gene>
<proteinExistence type="predicted"/>
<dbReference type="EMBL" id="NOKQ01000204">
    <property type="protein sequence ID" value="OZS78155.1"/>
    <property type="molecule type" value="Genomic_DNA"/>
</dbReference>